<gene>
    <name evidence="5" type="ORF">C7S20_18040</name>
</gene>
<dbReference type="InterPro" id="IPR017853">
    <property type="entry name" value="GH"/>
</dbReference>
<dbReference type="GO" id="GO:0004553">
    <property type="term" value="F:hydrolase activity, hydrolyzing O-glycosyl compounds"/>
    <property type="evidence" value="ECO:0007669"/>
    <property type="project" value="InterPro"/>
</dbReference>
<evidence type="ECO:0000313" key="5">
    <source>
        <dbReference type="EMBL" id="AVR46995.1"/>
    </source>
</evidence>
<evidence type="ECO:0008006" key="7">
    <source>
        <dbReference type="Google" id="ProtNLM"/>
    </source>
</evidence>
<feature type="domain" description="Glycoside hydrolase 35 catalytic" evidence="3">
    <location>
        <begin position="241"/>
        <end position="422"/>
    </location>
</feature>
<feature type="domain" description="Beta-galactosidase" evidence="4">
    <location>
        <begin position="471"/>
        <end position="609"/>
    </location>
</feature>
<proteinExistence type="inferred from homology"/>
<dbReference type="RefSeq" id="WP_107013766.1">
    <property type="nucleotide sequence ID" value="NZ_CP028136.1"/>
</dbReference>
<keyword evidence="6" id="KW-1185">Reference proteome</keyword>
<dbReference type="KEGG" id="grs:C7S20_18040"/>
<name>A0A2R3Z9M4_9FLAO</name>
<dbReference type="InterPro" id="IPR001944">
    <property type="entry name" value="Glycoside_Hdrlase_35"/>
</dbReference>
<comment type="similarity">
    <text evidence="1 2">Belongs to the glycosyl hydrolase 35 family.</text>
</comment>
<dbReference type="SUPFAM" id="SSF51011">
    <property type="entry name" value="Glycosyl hydrolase domain"/>
    <property type="match status" value="1"/>
</dbReference>
<sequence length="806" mass="90893">MVKKTLLLAVIFLVFGQSFGQSYSLDARVASLKVQSAHLEMEGENIQGETIGINNQYLTMDGEPTILITGEFHFSRYPNEHWKEAIQKMKAGGIDVIATYVFWNMHEEQEGVFSWEGDNNLRQFIQLCAANDMKVILRVGPFCHGEIRNGGLPDWLLGKMLTIRSNDPEYLKYVDRLYHQIGIQVKGLLFKDGGPIFAIQLENEYQHSASPWGLTYPAQPFDFTAAERDRQLTQEGVSISKEENPYAELGNQHMSVLKSLAQKNGLNAPIYTATGWGNAAVIKNETLPVQAAYPYPGWAPAEPSDFYLYKNLQKNPDYGPVRYNPEDYPYIAAEIGGGIEGTYTRRPVVPAKSLEALINRFLGSGANGIGYYMYHGGITPKGDEFYFNDEAYGYPKMEYDFQAPLSAYGKPRESFYRLKTLHYFIHSFGEMIAPMVLPIDPPSGNPYKPEKVRYSVRSNGDEAFLFLNNFQDHKQRKDLENLQFNIHLNDGRIQIPESGGISLNKDENAILPVNLQLGNVRLNYATAQLLTKGQNRDGEFYVFFAPEGVQPEFSIAASEEKIVKAPNCMIDKSSQRVLIKPDKLPAEISIQSKTETLHFLVIDKATALNCWKVKNAGDDFMIITDAMVLDKNGQFDLISKDKNNINIQEYPAKGELKASKGNLTRLSNPGDLLASYKLELKAIPIDFPVEYKGNKMSIDLSSGMPHGPDDIICRVHYTGDTGQGFLNGKLVIDDFYKGIPWEIGLRDYLNQPSPGKLVFYFRPMYKNASFLQDLDPAKIPEFDERGQFLKIGTPEFFPEYKVSLTF</sequence>
<dbReference type="SUPFAM" id="SSF51445">
    <property type="entry name" value="(Trans)glycosidases"/>
    <property type="match status" value="1"/>
</dbReference>
<dbReference type="PANTHER" id="PTHR23421">
    <property type="entry name" value="BETA-GALACTOSIDASE RELATED"/>
    <property type="match status" value="1"/>
</dbReference>
<evidence type="ECO:0000259" key="4">
    <source>
        <dbReference type="Pfam" id="PF10435"/>
    </source>
</evidence>
<dbReference type="InterPro" id="IPR031330">
    <property type="entry name" value="Gly_Hdrlase_35_cat"/>
</dbReference>
<evidence type="ECO:0000313" key="6">
    <source>
        <dbReference type="Proteomes" id="UP000241507"/>
    </source>
</evidence>
<evidence type="ECO:0000256" key="1">
    <source>
        <dbReference type="ARBA" id="ARBA00009809"/>
    </source>
</evidence>
<dbReference type="InterPro" id="IPR037110">
    <property type="entry name" value="Betagal_dom2_sf"/>
</dbReference>
<dbReference type="Gene3D" id="2.102.20.10">
    <property type="entry name" value="Beta-galactosidase, domain 2"/>
    <property type="match status" value="1"/>
</dbReference>
<dbReference type="Gene3D" id="3.20.20.80">
    <property type="entry name" value="Glycosidases"/>
    <property type="match status" value="1"/>
</dbReference>
<dbReference type="PRINTS" id="PR00742">
    <property type="entry name" value="GLHYDRLASE35"/>
</dbReference>
<protein>
    <recommendedName>
        <fullName evidence="7">Beta-galactosidase</fullName>
    </recommendedName>
</protein>
<dbReference type="Proteomes" id="UP000241507">
    <property type="component" value="Chromosome"/>
</dbReference>
<dbReference type="AlphaFoldDB" id="A0A2R3Z9M4"/>
<dbReference type="Pfam" id="PF10435">
    <property type="entry name" value="BetaGal_dom2"/>
    <property type="match status" value="1"/>
</dbReference>
<organism evidence="5 6">
    <name type="scientific">Christiangramia fulva</name>
    <dbReference type="NCBI Taxonomy" id="2126553"/>
    <lineage>
        <taxon>Bacteria</taxon>
        <taxon>Pseudomonadati</taxon>
        <taxon>Bacteroidota</taxon>
        <taxon>Flavobacteriia</taxon>
        <taxon>Flavobacteriales</taxon>
        <taxon>Flavobacteriaceae</taxon>
        <taxon>Christiangramia</taxon>
    </lineage>
</organism>
<dbReference type="EMBL" id="CP028136">
    <property type="protein sequence ID" value="AVR46995.1"/>
    <property type="molecule type" value="Genomic_DNA"/>
</dbReference>
<dbReference type="InterPro" id="IPR018954">
    <property type="entry name" value="Betagal_dom2"/>
</dbReference>
<feature type="domain" description="Glycoside hydrolase 35 catalytic" evidence="3">
    <location>
        <begin position="58"/>
        <end position="207"/>
    </location>
</feature>
<accession>A0A2R3Z9M4</accession>
<dbReference type="Pfam" id="PF01301">
    <property type="entry name" value="Glyco_hydro_35"/>
    <property type="match status" value="2"/>
</dbReference>
<reference evidence="6" key="1">
    <citation type="submission" date="2018-03" db="EMBL/GenBank/DDBJ databases">
        <title>Gramella fulva sp. nov., isolated from a dry surface of tidal flat.</title>
        <authorList>
            <person name="Hwang S.H."/>
            <person name="Hwang W.M."/>
            <person name="Kang K."/>
            <person name="Ahn T.-Y."/>
        </authorList>
    </citation>
    <scope>NUCLEOTIDE SEQUENCE [LARGE SCALE GENOMIC DNA]</scope>
    <source>
        <strain evidence="6">SH35</strain>
    </source>
</reference>
<evidence type="ECO:0000256" key="2">
    <source>
        <dbReference type="RuleBase" id="RU003679"/>
    </source>
</evidence>
<evidence type="ECO:0000259" key="3">
    <source>
        <dbReference type="Pfam" id="PF01301"/>
    </source>
</evidence>
<dbReference type="OrthoDB" id="703126at2"/>
<dbReference type="GO" id="GO:0005975">
    <property type="term" value="P:carbohydrate metabolic process"/>
    <property type="evidence" value="ECO:0007669"/>
    <property type="project" value="InterPro"/>
</dbReference>